<evidence type="ECO:0000256" key="3">
    <source>
        <dbReference type="RuleBase" id="RU003939"/>
    </source>
</evidence>
<dbReference type="InterPro" id="IPR000119">
    <property type="entry name" value="Hist_DNA-bd"/>
</dbReference>
<protein>
    <recommendedName>
        <fullName evidence="6">Integration host factor subunit beta</fullName>
    </recommendedName>
</protein>
<evidence type="ECO:0000256" key="2">
    <source>
        <dbReference type="ARBA" id="ARBA00023125"/>
    </source>
</evidence>
<dbReference type="PANTHER" id="PTHR33175">
    <property type="entry name" value="DNA-BINDING PROTEIN HU"/>
    <property type="match status" value="1"/>
</dbReference>
<dbReference type="SMART" id="SM00411">
    <property type="entry name" value="BHL"/>
    <property type="match status" value="1"/>
</dbReference>
<reference evidence="5" key="1">
    <citation type="journal article" date="2023" name="Arch. Microbiol.">
        <title>Desulfoferula mesophilus gen. nov. sp. nov., a mesophilic sulfate-reducing bacterium isolated from a brackish lake sediment.</title>
        <authorList>
            <person name="Watanabe T."/>
            <person name="Yabe T."/>
            <person name="Tsuji J.M."/>
            <person name="Fukui M."/>
        </authorList>
    </citation>
    <scope>NUCLEOTIDE SEQUENCE [LARGE SCALE GENOMIC DNA]</scope>
    <source>
        <strain evidence="5">12FAK</strain>
    </source>
</reference>
<evidence type="ECO:0008006" key="6">
    <source>
        <dbReference type="Google" id="ProtNLM"/>
    </source>
</evidence>
<dbReference type="PANTHER" id="PTHR33175:SF5">
    <property type="entry name" value="INTEGRATION HOST FACTOR SUBUNIT BETA"/>
    <property type="match status" value="1"/>
</dbReference>
<keyword evidence="5" id="KW-1185">Reference proteome</keyword>
<dbReference type="EMBL" id="AP028679">
    <property type="protein sequence ID" value="BEQ13160.1"/>
    <property type="molecule type" value="Genomic_DNA"/>
</dbReference>
<comment type="similarity">
    <text evidence="1 3">Belongs to the bacterial histone-like protein family.</text>
</comment>
<dbReference type="GO" id="GO:0003677">
    <property type="term" value="F:DNA binding"/>
    <property type="evidence" value="ECO:0007669"/>
    <property type="project" value="UniProtKB-KW"/>
</dbReference>
<evidence type="ECO:0000313" key="5">
    <source>
        <dbReference type="Proteomes" id="UP001366166"/>
    </source>
</evidence>
<dbReference type="SUPFAM" id="SSF47729">
    <property type="entry name" value="IHF-like DNA-binding proteins"/>
    <property type="match status" value="1"/>
</dbReference>
<dbReference type="GO" id="GO:0005829">
    <property type="term" value="C:cytosol"/>
    <property type="evidence" value="ECO:0007669"/>
    <property type="project" value="TreeGrafter"/>
</dbReference>
<evidence type="ECO:0000256" key="1">
    <source>
        <dbReference type="ARBA" id="ARBA00010529"/>
    </source>
</evidence>
<dbReference type="GO" id="GO:0030527">
    <property type="term" value="F:structural constituent of chromatin"/>
    <property type="evidence" value="ECO:0007669"/>
    <property type="project" value="InterPro"/>
</dbReference>
<gene>
    <name evidence="4" type="ORF">FAK_02260</name>
</gene>
<dbReference type="Pfam" id="PF00216">
    <property type="entry name" value="Bac_DNA_binding"/>
    <property type="match status" value="1"/>
</dbReference>
<proteinExistence type="inferred from homology"/>
<keyword evidence="2" id="KW-0238">DNA-binding</keyword>
<dbReference type="InterPro" id="IPR010992">
    <property type="entry name" value="IHF-like_DNA-bd_dom_sf"/>
</dbReference>
<organism evidence="4 5">
    <name type="scientific">Desulfoferula mesophila</name>
    <dbReference type="NCBI Taxonomy" id="3058419"/>
    <lineage>
        <taxon>Bacteria</taxon>
        <taxon>Pseudomonadati</taxon>
        <taxon>Thermodesulfobacteriota</taxon>
        <taxon>Desulfarculia</taxon>
        <taxon>Desulfarculales</taxon>
        <taxon>Desulfarculaceae</taxon>
        <taxon>Desulfoferula</taxon>
    </lineage>
</organism>
<name>A0AAU9EAZ9_9BACT</name>
<dbReference type="Proteomes" id="UP001366166">
    <property type="component" value="Chromosome"/>
</dbReference>
<evidence type="ECO:0000313" key="4">
    <source>
        <dbReference type="EMBL" id="BEQ13160.1"/>
    </source>
</evidence>
<dbReference type="Gene3D" id="4.10.520.10">
    <property type="entry name" value="IHF-like DNA-binding proteins"/>
    <property type="match status" value="1"/>
</dbReference>
<dbReference type="KEGG" id="dmp:FAK_02260"/>
<dbReference type="PRINTS" id="PR01727">
    <property type="entry name" value="DNABINDINGHU"/>
</dbReference>
<dbReference type="CDD" id="cd13836">
    <property type="entry name" value="IHF_B"/>
    <property type="match status" value="1"/>
</dbReference>
<sequence>MLSISLVDINIATTYYHSKTSIPQGVNQPMNKSDLIRMLAEKEGLTLKTAESAVNAIFNSIEQALAQGDRVEIRGFGSFKLKDYEGYKGRNPKTGESIKVQPKKLPVFKVGKELKERTDIEGD</sequence>
<accession>A0AAU9EAZ9</accession>
<dbReference type="AlphaFoldDB" id="A0AAU9EAZ9"/>